<dbReference type="OrthoDB" id="6293808at2"/>
<comment type="caution">
    <text evidence="2">The sequence shown here is derived from an EMBL/GenBank/DDBJ whole genome shotgun (WGS) entry which is preliminary data.</text>
</comment>
<dbReference type="Proteomes" id="UP000006251">
    <property type="component" value="Unassembled WGS sequence"/>
</dbReference>
<name>K7A2W7_9ALTE</name>
<reference evidence="3" key="1">
    <citation type="journal article" date="2014" name="Environ. Microbiol.">
        <title>Comparative genomics of the marine bacterial genus Glaciecola reveals the high degree of genomic diversity and genomic characteristic for cold adaptation.</title>
        <authorList>
            <person name="Qin Q.L."/>
            <person name="Xie B.B."/>
            <person name="Yu Y."/>
            <person name="Shu Y.L."/>
            <person name="Rong J.C."/>
            <person name="Zhang Y.J."/>
            <person name="Zhao D.L."/>
            <person name="Chen X.L."/>
            <person name="Zhang X.Y."/>
            <person name="Chen B."/>
            <person name="Zhou B.C."/>
            <person name="Zhang Y.Z."/>
        </authorList>
    </citation>
    <scope>NUCLEOTIDE SEQUENCE [LARGE SCALE GENOMIC DNA]</scope>
    <source>
        <strain evidence="3">ACAM 615</strain>
    </source>
</reference>
<sequence length="124" mass="14234">MTRQRIIGYCTILLILFQSFSAVANSLDFHAMDTEHLQQTHQHSVDDKTPSTPLQQVDDKNDTTVNQHNPADCHHCGHCHGTHVQWVTQQHSQKILLVAQVHEFFYLKTMIDGQVSRLLRPPKV</sequence>
<evidence type="ECO:0000256" key="1">
    <source>
        <dbReference type="SAM" id="SignalP"/>
    </source>
</evidence>
<gene>
    <name evidence="2" type="ORF">GPAL_2949</name>
</gene>
<dbReference type="STRING" id="1121922.GCA_000428905_00430"/>
<feature type="signal peptide" evidence="1">
    <location>
        <begin position="1"/>
        <end position="24"/>
    </location>
</feature>
<protein>
    <recommendedName>
        <fullName evidence="4">DUF2946 domain-containing protein</fullName>
    </recommendedName>
</protein>
<dbReference type="RefSeq" id="WP_006013187.1">
    <property type="nucleotide sequence ID" value="NZ_BAEQ01000050.1"/>
</dbReference>
<accession>K7A2W7</accession>
<evidence type="ECO:0000313" key="2">
    <source>
        <dbReference type="EMBL" id="GAC29800.1"/>
    </source>
</evidence>
<evidence type="ECO:0008006" key="4">
    <source>
        <dbReference type="Google" id="ProtNLM"/>
    </source>
</evidence>
<organism evidence="2 3">
    <name type="scientific">Brumicola pallidula DSM 14239 = ACAM 615</name>
    <dbReference type="NCBI Taxonomy" id="1121922"/>
    <lineage>
        <taxon>Bacteria</taxon>
        <taxon>Pseudomonadati</taxon>
        <taxon>Pseudomonadota</taxon>
        <taxon>Gammaproteobacteria</taxon>
        <taxon>Alteromonadales</taxon>
        <taxon>Alteromonadaceae</taxon>
        <taxon>Brumicola</taxon>
    </lineage>
</organism>
<keyword evidence="1" id="KW-0732">Signal</keyword>
<evidence type="ECO:0000313" key="3">
    <source>
        <dbReference type="Proteomes" id="UP000006251"/>
    </source>
</evidence>
<dbReference type="EMBL" id="BAEQ01000050">
    <property type="protein sequence ID" value="GAC29800.1"/>
    <property type="molecule type" value="Genomic_DNA"/>
</dbReference>
<feature type="chain" id="PRO_5003898844" description="DUF2946 domain-containing protein" evidence="1">
    <location>
        <begin position="25"/>
        <end position="124"/>
    </location>
</feature>
<dbReference type="AlphaFoldDB" id="K7A2W7"/>
<keyword evidence="3" id="KW-1185">Reference proteome</keyword>
<proteinExistence type="predicted"/>